<evidence type="ECO:0000313" key="2">
    <source>
        <dbReference type="EMBL" id="KAL2543218.1"/>
    </source>
</evidence>
<accession>A0ABD1W2R2</accession>
<evidence type="ECO:0000256" key="1">
    <source>
        <dbReference type="SAM" id="MobiDB-lite"/>
    </source>
</evidence>
<feature type="compositionally biased region" description="Basic and acidic residues" evidence="1">
    <location>
        <begin position="1"/>
        <end position="13"/>
    </location>
</feature>
<dbReference type="AlphaFoldDB" id="A0ABD1W2R2"/>
<protein>
    <submittedName>
        <fullName evidence="2">Uncharacterized protein</fullName>
    </submittedName>
</protein>
<gene>
    <name evidence="2" type="ORF">Adt_04196</name>
</gene>
<feature type="region of interest" description="Disordered" evidence="1">
    <location>
        <begin position="62"/>
        <end position="132"/>
    </location>
</feature>
<organism evidence="2 3">
    <name type="scientific">Abeliophyllum distichum</name>
    <dbReference type="NCBI Taxonomy" id="126358"/>
    <lineage>
        <taxon>Eukaryota</taxon>
        <taxon>Viridiplantae</taxon>
        <taxon>Streptophyta</taxon>
        <taxon>Embryophyta</taxon>
        <taxon>Tracheophyta</taxon>
        <taxon>Spermatophyta</taxon>
        <taxon>Magnoliopsida</taxon>
        <taxon>eudicotyledons</taxon>
        <taxon>Gunneridae</taxon>
        <taxon>Pentapetalae</taxon>
        <taxon>asterids</taxon>
        <taxon>lamiids</taxon>
        <taxon>Lamiales</taxon>
        <taxon>Oleaceae</taxon>
        <taxon>Forsythieae</taxon>
        <taxon>Abeliophyllum</taxon>
    </lineage>
</organism>
<comment type="caution">
    <text evidence="2">The sequence shown here is derived from an EMBL/GenBank/DDBJ whole genome shotgun (WGS) entry which is preliminary data.</text>
</comment>
<dbReference type="EMBL" id="JBFOLK010000001">
    <property type="protein sequence ID" value="KAL2543218.1"/>
    <property type="molecule type" value="Genomic_DNA"/>
</dbReference>
<evidence type="ECO:0000313" key="3">
    <source>
        <dbReference type="Proteomes" id="UP001604336"/>
    </source>
</evidence>
<dbReference type="Proteomes" id="UP001604336">
    <property type="component" value="Unassembled WGS sequence"/>
</dbReference>
<feature type="compositionally biased region" description="Basic and acidic residues" evidence="1">
    <location>
        <begin position="80"/>
        <end position="132"/>
    </location>
</feature>
<sequence length="132" mass="14414">MRKITGHEADGKQQKLFPSLPLRPSFFTSAKEAFTEDGFQLRQRGPVADSPAVSQGFLDVAKGSLCRQSRRAGATGSREGQSRSEGQSRREGSTGSREGRGTGSRAKEGKSYRQSREGREEQSPARREGLVL</sequence>
<feature type="region of interest" description="Disordered" evidence="1">
    <location>
        <begin position="1"/>
        <end position="22"/>
    </location>
</feature>
<keyword evidence="3" id="KW-1185">Reference proteome</keyword>
<proteinExistence type="predicted"/>
<reference evidence="3" key="1">
    <citation type="submission" date="2024-07" db="EMBL/GenBank/DDBJ databases">
        <title>Two chromosome-level genome assemblies of Korean endemic species Abeliophyllum distichum and Forsythia ovata (Oleaceae).</title>
        <authorList>
            <person name="Jang H."/>
        </authorList>
    </citation>
    <scope>NUCLEOTIDE SEQUENCE [LARGE SCALE GENOMIC DNA]</scope>
</reference>
<name>A0ABD1W2R2_9LAMI</name>